<dbReference type="PANTHER" id="PTHR33048:SF55">
    <property type="entry name" value="INTEGRAL MEMBRANE PROTEIN"/>
    <property type="match status" value="1"/>
</dbReference>
<evidence type="ECO:0000259" key="8">
    <source>
        <dbReference type="Pfam" id="PF20684"/>
    </source>
</evidence>
<reference evidence="10" key="1">
    <citation type="journal article" date="2023" name="Mol. Phylogenet. Evol.">
        <title>Genome-scale phylogeny and comparative genomics of the fungal order Sordariales.</title>
        <authorList>
            <person name="Hensen N."/>
            <person name="Bonometti L."/>
            <person name="Westerberg I."/>
            <person name="Brannstrom I.O."/>
            <person name="Guillou S."/>
            <person name="Cros-Aarteil S."/>
            <person name="Calhoun S."/>
            <person name="Haridas S."/>
            <person name="Kuo A."/>
            <person name="Mondo S."/>
            <person name="Pangilinan J."/>
            <person name="Riley R."/>
            <person name="LaButti K."/>
            <person name="Andreopoulos B."/>
            <person name="Lipzen A."/>
            <person name="Chen C."/>
            <person name="Yan M."/>
            <person name="Daum C."/>
            <person name="Ng V."/>
            <person name="Clum A."/>
            <person name="Steindorff A."/>
            <person name="Ohm R.A."/>
            <person name="Martin F."/>
            <person name="Silar P."/>
            <person name="Natvig D.O."/>
            <person name="Lalanne C."/>
            <person name="Gautier V."/>
            <person name="Ament-Velasquez S.L."/>
            <person name="Kruys A."/>
            <person name="Hutchinson M.I."/>
            <person name="Powell A.J."/>
            <person name="Barry K."/>
            <person name="Miller A.N."/>
            <person name="Grigoriev I.V."/>
            <person name="Debuchy R."/>
            <person name="Gladieux P."/>
            <person name="Hiltunen Thoren M."/>
            <person name="Johannesson H."/>
        </authorList>
    </citation>
    <scope>NUCLEOTIDE SEQUENCE [LARGE SCALE GENOMIC DNA]</scope>
    <source>
        <strain evidence="10">CBS 340.73</strain>
    </source>
</reference>
<sequence length="425" mass="47312">MVSGNLPGDSRAYQIQIPCILFLILAPFFVAVRIWARVKVRSGLGWDDWTILASLVCAMTVSALMLASCEYGFGQHITNLSKPNKLMTLKLFYVAQAFYKLTINLTKSSILLLYLRIFVKRYLRIACYTLLAIILTYMVATFASSVWQCTPIPRAWDKSIPGTCISITSNWYANAGFSIATDVLILALPMYPIYASQLPRSQKAALMIVFALGFFVTVTSILRMQTLSFSSTSPDTTYDIASSVWTMIEENVAIICACLPVCRLPLAYLFPTQFSSTGSSSSKKSVGCDSSQNSNGTATHNRGSFISCPPKAWTANHRQSLNQNQIQNQQLERDVVEISPARAAGWEDDDDDDDGEHGRQYILSRVVTTTTTTSPRGRRSNDDDCDLEKGQPRQQRNKRNSGVIHMTKHYSVSYDTKPSEHASPH</sequence>
<feature type="compositionally biased region" description="Basic and acidic residues" evidence="6">
    <location>
        <begin position="379"/>
        <end position="391"/>
    </location>
</feature>
<dbReference type="InterPro" id="IPR049326">
    <property type="entry name" value="Rhodopsin_dom_fungi"/>
</dbReference>
<keyword evidence="2 7" id="KW-0812">Transmembrane</keyword>
<feature type="compositionally biased region" description="Low complexity" evidence="6">
    <location>
        <begin position="276"/>
        <end position="291"/>
    </location>
</feature>
<comment type="caution">
    <text evidence="9">The sequence shown here is derived from an EMBL/GenBank/DDBJ whole genome shotgun (WGS) entry which is preliminary data.</text>
</comment>
<feature type="transmembrane region" description="Helical" evidence="7">
    <location>
        <begin position="127"/>
        <end position="147"/>
    </location>
</feature>
<protein>
    <submittedName>
        <fullName evidence="9">Integral membrane protein</fullName>
    </submittedName>
</protein>
<keyword evidence="10" id="KW-1185">Reference proteome</keyword>
<feature type="region of interest" description="Disordered" evidence="6">
    <location>
        <begin position="369"/>
        <end position="425"/>
    </location>
</feature>
<evidence type="ECO:0000256" key="4">
    <source>
        <dbReference type="ARBA" id="ARBA00023136"/>
    </source>
</evidence>
<dbReference type="Pfam" id="PF20684">
    <property type="entry name" value="Fung_rhodopsin"/>
    <property type="match status" value="1"/>
</dbReference>
<feature type="transmembrane region" description="Helical" evidence="7">
    <location>
        <begin position="171"/>
        <end position="192"/>
    </location>
</feature>
<dbReference type="EMBL" id="MU853852">
    <property type="protein sequence ID" value="KAK3937530.1"/>
    <property type="molecule type" value="Genomic_DNA"/>
</dbReference>
<feature type="domain" description="Rhodopsin" evidence="8">
    <location>
        <begin position="32"/>
        <end position="266"/>
    </location>
</feature>
<name>A0AAN6N2D9_9PEZI</name>
<feature type="transmembrane region" description="Helical" evidence="7">
    <location>
        <begin position="15"/>
        <end position="36"/>
    </location>
</feature>
<feature type="region of interest" description="Disordered" evidence="6">
    <location>
        <begin position="276"/>
        <end position="303"/>
    </location>
</feature>
<feature type="transmembrane region" description="Helical" evidence="7">
    <location>
        <begin position="204"/>
        <end position="222"/>
    </location>
</feature>
<organism evidence="9 10">
    <name type="scientific">Diplogelasinospora grovesii</name>
    <dbReference type="NCBI Taxonomy" id="303347"/>
    <lineage>
        <taxon>Eukaryota</taxon>
        <taxon>Fungi</taxon>
        <taxon>Dikarya</taxon>
        <taxon>Ascomycota</taxon>
        <taxon>Pezizomycotina</taxon>
        <taxon>Sordariomycetes</taxon>
        <taxon>Sordariomycetidae</taxon>
        <taxon>Sordariales</taxon>
        <taxon>Diplogelasinosporaceae</taxon>
        <taxon>Diplogelasinospora</taxon>
    </lineage>
</organism>
<dbReference type="GO" id="GO:0016020">
    <property type="term" value="C:membrane"/>
    <property type="evidence" value="ECO:0007669"/>
    <property type="project" value="UniProtKB-SubCell"/>
</dbReference>
<evidence type="ECO:0000256" key="7">
    <source>
        <dbReference type="SAM" id="Phobius"/>
    </source>
</evidence>
<dbReference type="PANTHER" id="PTHR33048">
    <property type="entry name" value="PTH11-LIKE INTEGRAL MEMBRANE PROTEIN (AFU_ORTHOLOGUE AFUA_5G11245)"/>
    <property type="match status" value="1"/>
</dbReference>
<evidence type="ECO:0000313" key="9">
    <source>
        <dbReference type="EMBL" id="KAK3937530.1"/>
    </source>
</evidence>
<feature type="transmembrane region" description="Helical" evidence="7">
    <location>
        <begin position="48"/>
        <end position="73"/>
    </location>
</feature>
<evidence type="ECO:0000256" key="2">
    <source>
        <dbReference type="ARBA" id="ARBA00022692"/>
    </source>
</evidence>
<keyword evidence="4 7" id="KW-0472">Membrane</keyword>
<comment type="subcellular location">
    <subcellularLocation>
        <location evidence="1">Membrane</location>
        <topology evidence="1">Multi-pass membrane protein</topology>
    </subcellularLocation>
</comment>
<feature type="compositionally biased region" description="Polar residues" evidence="6">
    <location>
        <begin position="292"/>
        <end position="303"/>
    </location>
</feature>
<comment type="similarity">
    <text evidence="5">Belongs to the SAT4 family.</text>
</comment>
<evidence type="ECO:0000256" key="6">
    <source>
        <dbReference type="SAM" id="MobiDB-lite"/>
    </source>
</evidence>
<evidence type="ECO:0000256" key="5">
    <source>
        <dbReference type="ARBA" id="ARBA00038359"/>
    </source>
</evidence>
<dbReference type="AlphaFoldDB" id="A0AAN6N2D9"/>
<dbReference type="Proteomes" id="UP001303473">
    <property type="component" value="Unassembled WGS sequence"/>
</dbReference>
<keyword evidence="3 7" id="KW-1133">Transmembrane helix</keyword>
<evidence type="ECO:0000313" key="10">
    <source>
        <dbReference type="Proteomes" id="UP001303473"/>
    </source>
</evidence>
<proteinExistence type="inferred from homology"/>
<accession>A0AAN6N2D9</accession>
<gene>
    <name evidence="9" type="ORF">QBC46DRAFT_267325</name>
</gene>
<evidence type="ECO:0000256" key="3">
    <source>
        <dbReference type="ARBA" id="ARBA00022989"/>
    </source>
</evidence>
<dbReference type="InterPro" id="IPR052337">
    <property type="entry name" value="SAT4-like"/>
</dbReference>
<feature type="transmembrane region" description="Helical" evidence="7">
    <location>
        <begin position="93"/>
        <end position="115"/>
    </location>
</feature>
<evidence type="ECO:0000256" key="1">
    <source>
        <dbReference type="ARBA" id="ARBA00004141"/>
    </source>
</evidence>